<dbReference type="EMBL" id="MWPH01000002">
    <property type="protein sequence ID" value="OVE85089.1"/>
    <property type="molecule type" value="Genomic_DNA"/>
</dbReference>
<name>A0A202EA44_9EURY</name>
<comment type="caution">
    <text evidence="1">The sequence shown here is derived from an EMBL/GenBank/DDBJ whole genome shotgun (WGS) entry which is preliminary data.</text>
</comment>
<dbReference type="Proteomes" id="UP000196084">
    <property type="component" value="Unassembled WGS sequence"/>
</dbReference>
<gene>
    <name evidence="1" type="ORF">B2G88_12140</name>
</gene>
<dbReference type="AlphaFoldDB" id="A0A202EA44"/>
<protein>
    <submittedName>
        <fullName evidence="1">Uncharacterized protein</fullName>
    </submittedName>
</protein>
<evidence type="ECO:0000313" key="1">
    <source>
        <dbReference type="EMBL" id="OVE85089.1"/>
    </source>
</evidence>
<proteinExistence type="predicted"/>
<dbReference type="RefSeq" id="WP_054862617.1">
    <property type="nucleotide sequence ID" value="NZ_MWPH01000002.1"/>
</dbReference>
<reference evidence="1 2" key="1">
    <citation type="submission" date="2017-02" db="EMBL/GenBank/DDBJ databases">
        <title>Natronthermophilus aegyptiacus gen. nov.,sp. nov., an aerobic, extremely halophilic alkalithermophilic archaeon isolated from the athalassohaline Wadi An Natrun, Egypt.</title>
        <authorList>
            <person name="Zhao B."/>
        </authorList>
    </citation>
    <scope>NUCLEOTIDE SEQUENCE [LARGE SCALE GENOMIC DNA]</scope>
    <source>
        <strain evidence="1 2">CGMCC 1.3597</strain>
    </source>
</reference>
<organism evidence="1 2">
    <name type="scientific">Natronolimnobius baerhuensis</name>
    <dbReference type="NCBI Taxonomy" id="253108"/>
    <lineage>
        <taxon>Archaea</taxon>
        <taxon>Methanobacteriati</taxon>
        <taxon>Methanobacteriota</taxon>
        <taxon>Stenosarchaea group</taxon>
        <taxon>Halobacteria</taxon>
        <taxon>Halobacteriales</taxon>
        <taxon>Natrialbaceae</taxon>
        <taxon>Natronolimnobius</taxon>
    </lineage>
</organism>
<keyword evidence="2" id="KW-1185">Reference proteome</keyword>
<evidence type="ECO:0000313" key="2">
    <source>
        <dbReference type="Proteomes" id="UP000196084"/>
    </source>
</evidence>
<sequence>MSDKPYGSIERWVDLHGHQSYNVANLIVQNSDDEEELISYVYILLNLLTEDEVIKIVNEVNHNE</sequence>
<accession>A0A202EA44</accession>